<protein>
    <submittedName>
        <fullName evidence="1">Thioredoxin</fullName>
    </submittedName>
</protein>
<sequence>MNNTVHVIDQDLINGALDYHGYRDMIKLLLQERKTTGNNHSDEMVAYTKMNDQRMNRWDKKVMINEELTEIVKQLPAMNWLIITEAWCGDAAQNIPFIAKLADLNEKINLRLILRDEHPEVMDAYLTNGAKSIPILVMLNQQMEEQGKWGPRPEPIQKMVLESKQKPSLDKLAFVESIHKWYADDKMQTIQQEFIRLIKNFNTHE</sequence>
<evidence type="ECO:0000313" key="1">
    <source>
        <dbReference type="EMBL" id="GGC25071.1"/>
    </source>
</evidence>
<dbReference type="Gene3D" id="3.40.30.10">
    <property type="entry name" value="Glutaredoxin"/>
    <property type="match status" value="1"/>
</dbReference>
<reference evidence="2" key="1">
    <citation type="journal article" date="2019" name="Int. J. Syst. Evol. Microbiol.">
        <title>The Global Catalogue of Microorganisms (GCM) 10K type strain sequencing project: providing services to taxonomists for standard genome sequencing and annotation.</title>
        <authorList>
            <consortium name="The Broad Institute Genomics Platform"/>
            <consortium name="The Broad Institute Genome Sequencing Center for Infectious Disease"/>
            <person name="Wu L."/>
            <person name="Ma J."/>
        </authorList>
    </citation>
    <scope>NUCLEOTIDE SEQUENCE [LARGE SCALE GENOMIC DNA]</scope>
    <source>
        <strain evidence="2">CGMCC 1.10832</strain>
    </source>
</reference>
<dbReference type="InterPro" id="IPR036249">
    <property type="entry name" value="Thioredoxin-like_sf"/>
</dbReference>
<organism evidence="1 2">
    <name type="scientific">Marivirga lumbricoides</name>
    <dbReference type="NCBI Taxonomy" id="1046115"/>
    <lineage>
        <taxon>Bacteria</taxon>
        <taxon>Pseudomonadati</taxon>
        <taxon>Bacteroidota</taxon>
        <taxon>Cytophagia</taxon>
        <taxon>Cytophagales</taxon>
        <taxon>Marivirgaceae</taxon>
        <taxon>Marivirga</taxon>
    </lineage>
</organism>
<proteinExistence type="predicted"/>
<keyword evidence="2" id="KW-1185">Reference proteome</keyword>
<dbReference type="SUPFAM" id="SSF52833">
    <property type="entry name" value="Thioredoxin-like"/>
    <property type="match status" value="1"/>
</dbReference>
<dbReference type="Proteomes" id="UP000636010">
    <property type="component" value="Unassembled WGS sequence"/>
</dbReference>
<comment type="caution">
    <text evidence="1">The sequence shown here is derived from an EMBL/GenBank/DDBJ whole genome shotgun (WGS) entry which is preliminary data.</text>
</comment>
<evidence type="ECO:0000313" key="2">
    <source>
        <dbReference type="Proteomes" id="UP000636010"/>
    </source>
</evidence>
<gene>
    <name evidence="1" type="ORF">GCM10011506_07970</name>
</gene>
<name>A0ABQ1LIR0_9BACT</name>
<dbReference type="EMBL" id="BMEC01000002">
    <property type="protein sequence ID" value="GGC25071.1"/>
    <property type="molecule type" value="Genomic_DNA"/>
</dbReference>
<dbReference type="RefSeq" id="WP_188460516.1">
    <property type="nucleotide sequence ID" value="NZ_BAABHU010000002.1"/>
</dbReference>
<dbReference type="Pfam" id="PF14595">
    <property type="entry name" value="Thioredoxin_9"/>
    <property type="match status" value="1"/>
</dbReference>
<accession>A0ABQ1LIR0</accession>